<dbReference type="GO" id="GO:0000976">
    <property type="term" value="F:transcription cis-regulatory region binding"/>
    <property type="evidence" value="ECO:0007669"/>
    <property type="project" value="TreeGrafter"/>
</dbReference>
<dbReference type="EMBL" id="LAQS01000020">
    <property type="protein sequence ID" value="KKZ73109.1"/>
    <property type="molecule type" value="Genomic_DNA"/>
</dbReference>
<dbReference type="InterPro" id="IPR018356">
    <property type="entry name" value="Tscrpt_reg_HTH_DeoR_CS"/>
</dbReference>
<name>A0A2P2GQH6_STREW</name>
<dbReference type="InterPro" id="IPR046335">
    <property type="entry name" value="LacI/GalR-like_sensor"/>
</dbReference>
<dbReference type="Pfam" id="PF13377">
    <property type="entry name" value="Peripla_BP_3"/>
    <property type="match status" value="1"/>
</dbReference>
<keyword evidence="3" id="KW-0804">Transcription</keyword>
<feature type="region of interest" description="Disordered" evidence="4">
    <location>
        <begin position="333"/>
        <end position="352"/>
    </location>
</feature>
<proteinExistence type="predicted"/>
<reference evidence="6 7" key="1">
    <citation type="submission" date="2015-05" db="EMBL/GenBank/DDBJ databases">
        <title>Draft Genome assembly of Streptomyces showdoensis.</title>
        <authorList>
            <person name="Thapa K.K."/>
            <person name="Metsa-Ketela M."/>
        </authorList>
    </citation>
    <scope>NUCLEOTIDE SEQUENCE [LARGE SCALE GENOMIC DNA]</scope>
    <source>
        <strain evidence="6 7">ATCC 15227</strain>
    </source>
</reference>
<evidence type="ECO:0000313" key="6">
    <source>
        <dbReference type="EMBL" id="KKZ73109.1"/>
    </source>
</evidence>
<dbReference type="InterPro" id="IPR028082">
    <property type="entry name" value="Peripla_BP_I"/>
</dbReference>
<organism evidence="6 7">
    <name type="scientific">Streptomyces showdoensis</name>
    <dbReference type="NCBI Taxonomy" id="68268"/>
    <lineage>
        <taxon>Bacteria</taxon>
        <taxon>Bacillati</taxon>
        <taxon>Actinomycetota</taxon>
        <taxon>Actinomycetes</taxon>
        <taxon>Kitasatosporales</taxon>
        <taxon>Streptomycetaceae</taxon>
        <taxon>Streptomyces</taxon>
    </lineage>
</organism>
<keyword evidence="7" id="KW-1185">Reference proteome</keyword>
<dbReference type="Pfam" id="PF08220">
    <property type="entry name" value="HTH_DeoR"/>
    <property type="match status" value="1"/>
</dbReference>
<dbReference type="Proteomes" id="UP000265325">
    <property type="component" value="Unassembled WGS sequence"/>
</dbReference>
<dbReference type="SUPFAM" id="SSF53822">
    <property type="entry name" value="Periplasmic binding protein-like I"/>
    <property type="match status" value="1"/>
</dbReference>
<dbReference type="PROSITE" id="PS51000">
    <property type="entry name" value="HTH_DEOR_2"/>
    <property type="match status" value="1"/>
</dbReference>
<sequence length="370" mass="38729">MRESAAERHDRLLALVRERGTARVSDLAGLLGVSPVTARRDVEALAARGLLDRVHGQVSWPRGQGPAGPQGGGGLVLGLLAPSATYYFAEVIRGAHEAAARAGARLILRISDYRPEEDRARTEGLLAAGAEGVLVAPGWRGPEDRLAYGDWLAELPVPAVLLERRADPGTPLDGLDRVASDHAHGVLLALRHLLALGHATPLLVARGDSPTALAVRAGYAEALGTLGLEAPRAVIDSVPAEHDPEGFERAVRALHEAVGSGRASAALVHNDVDAIQIVQRLAELGVRVPEDLALIAYDDEVAALADTPLTAVAPPKRQVGGHATELLVERVTERAGERAGDGGGEEPARRHLSLLPSLRVRSSCGASALS</sequence>
<comment type="caution">
    <text evidence="6">The sequence shown here is derived from an EMBL/GenBank/DDBJ whole genome shotgun (WGS) entry which is preliminary data.</text>
</comment>
<evidence type="ECO:0000256" key="1">
    <source>
        <dbReference type="ARBA" id="ARBA00023015"/>
    </source>
</evidence>
<dbReference type="SMART" id="SM00420">
    <property type="entry name" value="HTH_DEOR"/>
    <property type="match status" value="1"/>
</dbReference>
<evidence type="ECO:0000256" key="2">
    <source>
        <dbReference type="ARBA" id="ARBA00023125"/>
    </source>
</evidence>
<protein>
    <submittedName>
        <fullName evidence="6">DeoR faimly transcriptional regulator</fullName>
    </submittedName>
</protein>
<evidence type="ECO:0000256" key="4">
    <source>
        <dbReference type="SAM" id="MobiDB-lite"/>
    </source>
</evidence>
<dbReference type="PANTHER" id="PTHR30146:SF155">
    <property type="entry name" value="ALANINE RACEMASE"/>
    <property type="match status" value="1"/>
</dbReference>
<dbReference type="Gene3D" id="3.40.50.2300">
    <property type="match status" value="2"/>
</dbReference>
<dbReference type="PROSITE" id="PS00894">
    <property type="entry name" value="HTH_DEOR_1"/>
    <property type="match status" value="1"/>
</dbReference>
<dbReference type="OrthoDB" id="3252280at2"/>
<evidence type="ECO:0000313" key="7">
    <source>
        <dbReference type="Proteomes" id="UP000265325"/>
    </source>
</evidence>
<dbReference type="InterPro" id="IPR036390">
    <property type="entry name" value="WH_DNA-bd_sf"/>
</dbReference>
<dbReference type="Gene3D" id="1.10.10.10">
    <property type="entry name" value="Winged helix-like DNA-binding domain superfamily/Winged helix DNA-binding domain"/>
    <property type="match status" value="1"/>
</dbReference>
<dbReference type="GO" id="GO:0003700">
    <property type="term" value="F:DNA-binding transcription factor activity"/>
    <property type="evidence" value="ECO:0007669"/>
    <property type="project" value="InterPro"/>
</dbReference>
<dbReference type="InterPro" id="IPR036388">
    <property type="entry name" value="WH-like_DNA-bd_sf"/>
</dbReference>
<dbReference type="InterPro" id="IPR001034">
    <property type="entry name" value="DeoR_HTH"/>
</dbReference>
<feature type="domain" description="HTH deoR-type" evidence="5">
    <location>
        <begin position="5"/>
        <end position="60"/>
    </location>
</feature>
<keyword evidence="1" id="KW-0805">Transcription regulation</keyword>
<evidence type="ECO:0000259" key="5">
    <source>
        <dbReference type="PROSITE" id="PS51000"/>
    </source>
</evidence>
<accession>A0A2P2GQH6</accession>
<keyword evidence="2" id="KW-0238">DNA-binding</keyword>
<dbReference type="AlphaFoldDB" id="A0A2P2GQH6"/>
<evidence type="ECO:0000256" key="3">
    <source>
        <dbReference type="ARBA" id="ARBA00023163"/>
    </source>
</evidence>
<gene>
    <name evidence="6" type="ORF">VO63_15135</name>
</gene>
<dbReference type="RefSeq" id="WP_046908289.1">
    <property type="nucleotide sequence ID" value="NZ_BAAAXG010000026.1"/>
</dbReference>
<dbReference type="SUPFAM" id="SSF46785">
    <property type="entry name" value="Winged helix' DNA-binding domain"/>
    <property type="match status" value="1"/>
</dbReference>
<dbReference type="PRINTS" id="PR00037">
    <property type="entry name" value="HTHLACR"/>
</dbReference>
<dbReference type="PANTHER" id="PTHR30146">
    <property type="entry name" value="LACI-RELATED TRANSCRIPTIONAL REPRESSOR"/>
    <property type="match status" value="1"/>
</dbReference>